<comment type="caution">
    <text evidence="3">The sequence shown here is derived from an EMBL/GenBank/DDBJ whole genome shotgun (WGS) entry which is preliminary data.</text>
</comment>
<evidence type="ECO:0000313" key="4">
    <source>
        <dbReference type="Proteomes" id="UP001501570"/>
    </source>
</evidence>
<dbReference type="InterPro" id="IPR036822">
    <property type="entry name" value="CutC-like_dom_sf"/>
</dbReference>
<keyword evidence="4" id="KW-1185">Reference proteome</keyword>
<dbReference type="EMBL" id="BAABJQ010000010">
    <property type="protein sequence ID" value="GAA5187700.1"/>
    <property type="molecule type" value="Genomic_DNA"/>
</dbReference>
<dbReference type="Gene3D" id="3.20.20.380">
    <property type="entry name" value="Copper homeostasis (CutC) domain"/>
    <property type="match status" value="1"/>
</dbReference>
<reference evidence="4" key="1">
    <citation type="journal article" date="2019" name="Int. J. Syst. Evol. Microbiol.">
        <title>The Global Catalogue of Microorganisms (GCM) 10K type strain sequencing project: providing services to taxonomists for standard genome sequencing and annotation.</title>
        <authorList>
            <consortium name="The Broad Institute Genomics Platform"/>
            <consortium name="The Broad Institute Genome Sequencing Center for Infectious Disease"/>
            <person name="Wu L."/>
            <person name="Ma J."/>
        </authorList>
    </citation>
    <scope>NUCLEOTIDE SEQUENCE [LARGE SCALE GENOMIC DNA]</scope>
    <source>
        <strain evidence="4">JCM 18304</strain>
    </source>
</reference>
<keyword evidence="2" id="KW-0963">Cytoplasm</keyword>
<dbReference type="Proteomes" id="UP001501570">
    <property type="component" value="Unassembled WGS sequence"/>
</dbReference>
<organism evidence="3 4">
    <name type="scientific">Rugosimonospora acidiphila</name>
    <dbReference type="NCBI Taxonomy" id="556531"/>
    <lineage>
        <taxon>Bacteria</taxon>
        <taxon>Bacillati</taxon>
        <taxon>Actinomycetota</taxon>
        <taxon>Actinomycetes</taxon>
        <taxon>Micromonosporales</taxon>
        <taxon>Micromonosporaceae</taxon>
        <taxon>Rugosimonospora</taxon>
    </lineage>
</organism>
<proteinExistence type="inferred from homology"/>
<dbReference type="InterPro" id="IPR005627">
    <property type="entry name" value="CutC-like"/>
</dbReference>
<dbReference type="HAMAP" id="MF_00795">
    <property type="entry name" value="CutC"/>
    <property type="match status" value="1"/>
</dbReference>
<protein>
    <recommendedName>
        <fullName evidence="2">PF03932 family protein CutC</fullName>
    </recommendedName>
</protein>
<accession>A0ABP9RX72</accession>
<name>A0ABP9RX72_9ACTN</name>
<dbReference type="PANTHER" id="PTHR12598">
    <property type="entry name" value="COPPER HOMEOSTASIS PROTEIN CUTC"/>
    <property type="match status" value="1"/>
</dbReference>
<dbReference type="PANTHER" id="PTHR12598:SF0">
    <property type="entry name" value="COPPER HOMEOSTASIS PROTEIN CUTC HOMOLOG"/>
    <property type="match status" value="1"/>
</dbReference>
<dbReference type="SUPFAM" id="SSF110395">
    <property type="entry name" value="CutC-like"/>
    <property type="match status" value="1"/>
</dbReference>
<sequence length="252" mass="26541">MTTFEICIDSVEGAVAAEQAGADRVELCSALFDGGLTPSIGTIETAVKSVSRIRVHVIVRPRGGDFIYSPAEIESMVRDVRAAVAAGAHGIVIGALTPEGDIDLDTTRRLIEAAGDASITFHRAFDMVRDPFAALEQLVELGVNRVLTSGQESSVLEGAPLIAELVKRAGDRITILAGGGINVRNISRIIAETGVRELHFTASVTSDSPAVYRNPVPLMGGVLHRPEYQRTDTSAELVGRMLSAADAPPTAG</sequence>
<comment type="caution">
    <text evidence="2">Once thought to be involved in copper homeostasis, experiments in E.coli have shown this is not the case.</text>
</comment>
<dbReference type="Pfam" id="PF03932">
    <property type="entry name" value="CutC"/>
    <property type="match status" value="1"/>
</dbReference>
<dbReference type="RefSeq" id="WP_345631071.1">
    <property type="nucleotide sequence ID" value="NZ_BAABJQ010000010.1"/>
</dbReference>
<evidence type="ECO:0000256" key="2">
    <source>
        <dbReference type="HAMAP-Rule" id="MF_00795"/>
    </source>
</evidence>
<evidence type="ECO:0000313" key="3">
    <source>
        <dbReference type="EMBL" id="GAA5187700.1"/>
    </source>
</evidence>
<comment type="subcellular location">
    <subcellularLocation>
        <location evidence="2">Cytoplasm</location>
    </subcellularLocation>
</comment>
<gene>
    <name evidence="2" type="primary">cutC</name>
    <name evidence="3" type="ORF">GCM10023322_36580</name>
</gene>
<comment type="similarity">
    <text evidence="1 2">Belongs to the CutC family.</text>
</comment>
<evidence type="ECO:0000256" key="1">
    <source>
        <dbReference type="ARBA" id="ARBA00007768"/>
    </source>
</evidence>